<dbReference type="EMBL" id="JAIWYP010000003">
    <property type="protein sequence ID" value="KAH3856217.1"/>
    <property type="molecule type" value="Genomic_DNA"/>
</dbReference>
<keyword evidence="2" id="KW-1185">Reference proteome</keyword>
<proteinExistence type="predicted"/>
<organism evidence="1 2">
    <name type="scientific">Dreissena polymorpha</name>
    <name type="common">Zebra mussel</name>
    <name type="synonym">Mytilus polymorpha</name>
    <dbReference type="NCBI Taxonomy" id="45954"/>
    <lineage>
        <taxon>Eukaryota</taxon>
        <taxon>Metazoa</taxon>
        <taxon>Spiralia</taxon>
        <taxon>Lophotrochozoa</taxon>
        <taxon>Mollusca</taxon>
        <taxon>Bivalvia</taxon>
        <taxon>Autobranchia</taxon>
        <taxon>Heteroconchia</taxon>
        <taxon>Euheterodonta</taxon>
        <taxon>Imparidentia</taxon>
        <taxon>Neoheterodontei</taxon>
        <taxon>Myida</taxon>
        <taxon>Dreissenoidea</taxon>
        <taxon>Dreissenidae</taxon>
        <taxon>Dreissena</taxon>
    </lineage>
</organism>
<name>A0A9D4R729_DREPO</name>
<dbReference type="Proteomes" id="UP000828390">
    <property type="component" value="Unassembled WGS sequence"/>
</dbReference>
<dbReference type="AlphaFoldDB" id="A0A9D4R729"/>
<evidence type="ECO:0000313" key="2">
    <source>
        <dbReference type="Proteomes" id="UP000828390"/>
    </source>
</evidence>
<protein>
    <submittedName>
        <fullName evidence="1">Uncharacterized protein</fullName>
    </submittedName>
</protein>
<reference evidence="1" key="2">
    <citation type="submission" date="2020-11" db="EMBL/GenBank/DDBJ databases">
        <authorList>
            <person name="McCartney M.A."/>
            <person name="Auch B."/>
            <person name="Kono T."/>
            <person name="Mallez S."/>
            <person name="Becker A."/>
            <person name="Gohl D.M."/>
            <person name="Silverstein K.A.T."/>
            <person name="Koren S."/>
            <person name="Bechman K.B."/>
            <person name="Herman A."/>
            <person name="Abrahante J.E."/>
            <person name="Garbe J."/>
        </authorList>
    </citation>
    <scope>NUCLEOTIDE SEQUENCE</scope>
    <source>
        <strain evidence="1">Duluth1</strain>
        <tissue evidence="1">Whole animal</tissue>
    </source>
</reference>
<reference evidence="1" key="1">
    <citation type="journal article" date="2019" name="bioRxiv">
        <title>The Genome of the Zebra Mussel, Dreissena polymorpha: A Resource for Invasive Species Research.</title>
        <authorList>
            <person name="McCartney M.A."/>
            <person name="Auch B."/>
            <person name="Kono T."/>
            <person name="Mallez S."/>
            <person name="Zhang Y."/>
            <person name="Obille A."/>
            <person name="Becker A."/>
            <person name="Abrahante J.E."/>
            <person name="Garbe J."/>
            <person name="Badalamenti J.P."/>
            <person name="Herman A."/>
            <person name="Mangelson H."/>
            <person name="Liachko I."/>
            <person name="Sullivan S."/>
            <person name="Sone E.D."/>
            <person name="Koren S."/>
            <person name="Silverstein K.A.T."/>
            <person name="Beckman K.B."/>
            <person name="Gohl D.M."/>
        </authorList>
    </citation>
    <scope>NUCLEOTIDE SEQUENCE</scope>
    <source>
        <strain evidence="1">Duluth1</strain>
        <tissue evidence="1">Whole animal</tissue>
    </source>
</reference>
<gene>
    <name evidence="1" type="ORF">DPMN_098800</name>
</gene>
<sequence length="228" mass="26797">MVLNLKRAEHEEREYSYELTLIYHNICNFRASYESSAAIAKRQPIAETFCDLYKISLRSGMIPNYLRYASMLVCTHRYDEAIDLLDTAESMIKSKNMIQCSFKPQAFAASVVPIETNMTKLFKSWMKNILLHVAFSIWEINCIPSNIVYEFYGTISAGDTRKIRLITLRRWHIVEVDAIPLLYYLQYLAHRDNERKQDEALGKFCHFYSEKDLRNILLDKYDKGLSYV</sequence>
<accession>A0A9D4R729</accession>
<evidence type="ECO:0000313" key="1">
    <source>
        <dbReference type="EMBL" id="KAH3856217.1"/>
    </source>
</evidence>
<comment type="caution">
    <text evidence="1">The sequence shown here is derived from an EMBL/GenBank/DDBJ whole genome shotgun (WGS) entry which is preliminary data.</text>
</comment>